<keyword evidence="2" id="KW-1133">Transmembrane helix</keyword>
<dbReference type="Proteomes" id="UP000472372">
    <property type="component" value="Chromosome 6"/>
</dbReference>
<feature type="transmembrane region" description="Helical" evidence="2">
    <location>
        <begin position="75"/>
        <end position="99"/>
    </location>
</feature>
<evidence type="ECO:0008006" key="5">
    <source>
        <dbReference type="Google" id="ProtNLM"/>
    </source>
</evidence>
<sequence length="583" mass="63390">MDTATQASALLPAEQNQPKPAGSDTARSYDRWHVSVRVPLGIVLFMLFGIAFALGHHLYYNALDGEPVIEGTQEWAIRIGTGLAFLAKACLIASAAISYQQQYWRVLRSRPMSIGSIDDIMSLLANPACFCNWEVWRKAWSSAIIALAIWCMPLAAITPPAALTAAVSVSQQQLTSSVPIVSWPNVSFANTGGRNEFFDAGQNLYRVVTSSAYSGTILPMTPLHPNYTYSLTFPGPKLRCGDVKNQTLFDLAHLNPPSKSMTIIGYNATAPSSEVLYPRLPWENQYDIWFLTPTRNFTCETWNVTYTATFSFTNGEQSIAVTDTKYNNRFFPPADLSGDLCPYDLCSYKAWYKAVSGMLTGQASQGGAYSTFKSTTRVLQTALIGCPEMSTAAAMSNIVTQGCPEPSLERAVEALSQNATLSLFGALPSIYFPIGKYDSNGRIANATVAAVTTTRADLMISTTHLIYNYNARSLLLPYSAAIFATIVILIAGLYALWSNGVGHTSSFSGLVRTTRNKDLDDWMLGHCLGSEPVDKDIGAKKLQYGLLSNDTHSEGGDVAASVPHAAFGFPDTVTRLKKGDQCM</sequence>
<accession>A0A6S6WCB5</accession>
<dbReference type="PANTHER" id="PTHR35041">
    <property type="entry name" value="MEDIATOR OF RNA POLYMERASE II TRANSCRIPTION SUBUNIT 1"/>
    <property type="match status" value="1"/>
</dbReference>
<dbReference type="AlphaFoldDB" id="A0A6S6WCB5"/>
<feature type="region of interest" description="Disordered" evidence="1">
    <location>
        <begin position="1"/>
        <end position="26"/>
    </location>
</feature>
<reference evidence="3" key="1">
    <citation type="submission" date="2021-02" db="EMBL/GenBank/DDBJ databases">
        <authorList>
            <person name="Syme A R."/>
            <person name="Syme A R."/>
            <person name="Moolhuijzen P."/>
        </authorList>
    </citation>
    <scope>NUCLEOTIDE SEQUENCE</scope>
    <source>
        <strain evidence="3">W1-1</strain>
    </source>
</reference>
<feature type="compositionally biased region" description="Polar residues" evidence="1">
    <location>
        <begin position="1"/>
        <end position="18"/>
    </location>
</feature>
<organism evidence="3 4">
    <name type="scientific">Pyrenophora teres f. teres</name>
    <dbReference type="NCBI Taxonomy" id="97479"/>
    <lineage>
        <taxon>Eukaryota</taxon>
        <taxon>Fungi</taxon>
        <taxon>Dikarya</taxon>
        <taxon>Ascomycota</taxon>
        <taxon>Pezizomycotina</taxon>
        <taxon>Dothideomycetes</taxon>
        <taxon>Pleosporomycetidae</taxon>
        <taxon>Pleosporales</taxon>
        <taxon>Pleosporineae</taxon>
        <taxon>Pleosporaceae</taxon>
        <taxon>Pyrenophora</taxon>
    </lineage>
</organism>
<keyword evidence="2" id="KW-0812">Transmembrane</keyword>
<feature type="transmembrane region" description="Helical" evidence="2">
    <location>
        <begin position="36"/>
        <end position="55"/>
    </location>
</feature>
<dbReference type="EMBL" id="HG992982">
    <property type="protein sequence ID" value="CAE7185525.1"/>
    <property type="molecule type" value="Genomic_DNA"/>
</dbReference>
<protein>
    <recommendedName>
        <fullName evidence="5">DUF3176 domain containing protein</fullName>
    </recommendedName>
</protein>
<proteinExistence type="predicted"/>
<feature type="transmembrane region" description="Helical" evidence="2">
    <location>
        <begin position="475"/>
        <end position="497"/>
    </location>
</feature>
<evidence type="ECO:0000313" key="3">
    <source>
        <dbReference type="EMBL" id="CAE7185525.1"/>
    </source>
</evidence>
<gene>
    <name evidence="3" type="ORF">PTTW11_06819</name>
</gene>
<evidence type="ECO:0000256" key="1">
    <source>
        <dbReference type="SAM" id="MobiDB-lite"/>
    </source>
</evidence>
<evidence type="ECO:0000256" key="2">
    <source>
        <dbReference type="SAM" id="Phobius"/>
    </source>
</evidence>
<dbReference type="PANTHER" id="PTHR35041:SF6">
    <property type="entry name" value="FORMYLMETHIONINE DEFORMYLASE-LIKE PROTEIN-RELATED"/>
    <property type="match status" value="1"/>
</dbReference>
<evidence type="ECO:0000313" key="4">
    <source>
        <dbReference type="Proteomes" id="UP000472372"/>
    </source>
</evidence>
<name>A0A6S6WCB5_9PLEO</name>
<keyword evidence="2" id="KW-0472">Membrane</keyword>